<dbReference type="AlphaFoldDB" id="A0A0A3Y350"/>
<comment type="caution">
    <text evidence="2">The sequence shown here is derived from an EMBL/GenBank/DDBJ whole genome shotgun (WGS) entry which is preliminary data.</text>
</comment>
<dbReference type="InterPro" id="IPR000073">
    <property type="entry name" value="AB_hydrolase_1"/>
</dbReference>
<dbReference type="PANTHER" id="PTHR43798">
    <property type="entry name" value="MONOACYLGLYCEROL LIPASE"/>
    <property type="match status" value="1"/>
</dbReference>
<keyword evidence="2" id="KW-0378">Hydrolase</keyword>
<dbReference type="GO" id="GO:0016020">
    <property type="term" value="C:membrane"/>
    <property type="evidence" value="ECO:0007669"/>
    <property type="project" value="TreeGrafter"/>
</dbReference>
<dbReference type="Pfam" id="PF00561">
    <property type="entry name" value="Abhydrolase_1"/>
    <property type="match status" value="1"/>
</dbReference>
<dbReference type="InterPro" id="IPR050266">
    <property type="entry name" value="AB_hydrolase_sf"/>
</dbReference>
<dbReference type="Gene3D" id="3.40.50.1820">
    <property type="entry name" value="alpha/beta hydrolase"/>
    <property type="match status" value="1"/>
</dbReference>
<dbReference type="PANTHER" id="PTHR43798:SF33">
    <property type="entry name" value="HYDROLASE, PUTATIVE (AFU_ORTHOLOGUE AFUA_2G14860)-RELATED"/>
    <property type="match status" value="1"/>
</dbReference>
<gene>
    <name evidence="2" type="ORF">MA20_05720</name>
</gene>
<dbReference type="GO" id="GO:0046464">
    <property type="term" value="P:acylglycerol catabolic process"/>
    <property type="evidence" value="ECO:0007669"/>
    <property type="project" value="TreeGrafter"/>
</dbReference>
<dbReference type="STRING" id="375.BKD09_RS08455"/>
<accession>A0A0A3Y350</accession>
<evidence type="ECO:0000313" key="3">
    <source>
        <dbReference type="Proteomes" id="UP000030377"/>
    </source>
</evidence>
<evidence type="ECO:0000313" key="2">
    <source>
        <dbReference type="EMBL" id="KGT81152.1"/>
    </source>
</evidence>
<dbReference type="InterPro" id="IPR029058">
    <property type="entry name" value="AB_hydrolase_fold"/>
</dbReference>
<organism evidence="2 3">
    <name type="scientific">Bradyrhizobium japonicum</name>
    <dbReference type="NCBI Taxonomy" id="375"/>
    <lineage>
        <taxon>Bacteria</taxon>
        <taxon>Pseudomonadati</taxon>
        <taxon>Pseudomonadota</taxon>
        <taxon>Alphaproteobacteria</taxon>
        <taxon>Hyphomicrobiales</taxon>
        <taxon>Nitrobacteraceae</taxon>
        <taxon>Bradyrhizobium</taxon>
    </lineage>
</organism>
<dbReference type="PRINTS" id="PR00412">
    <property type="entry name" value="EPOXHYDRLASE"/>
</dbReference>
<dbReference type="PRINTS" id="PR00111">
    <property type="entry name" value="ABHYDROLASE"/>
</dbReference>
<proteinExistence type="predicted"/>
<name>A0A0A3Y350_BRAJP</name>
<dbReference type="Proteomes" id="UP000030377">
    <property type="component" value="Unassembled WGS sequence"/>
</dbReference>
<dbReference type="RefSeq" id="WP_028157945.1">
    <property type="nucleotide sequence ID" value="NZ_JANUDC010000001.1"/>
</dbReference>
<dbReference type="SUPFAM" id="SSF53474">
    <property type="entry name" value="alpha/beta-Hydrolases"/>
    <property type="match status" value="1"/>
</dbReference>
<reference evidence="2 3" key="1">
    <citation type="submission" date="2014-09" db="EMBL/GenBank/DDBJ databases">
        <title>Draft genome of Bradyrhizobium japonicum Is-34.</title>
        <authorList>
            <person name="Tsurumaru H."/>
            <person name="Yamakawa T."/>
            <person name="Hashimoto S."/>
            <person name="Okizaki K."/>
            <person name="Kanesaki Y."/>
            <person name="Yoshikawa H."/>
            <person name="Yajima S."/>
        </authorList>
    </citation>
    <scope>NUCLEOTIDE SEQUENCE [LARGE SCALE GENOMIC DNA]</scope>
    <source>
        <strain evidence="2 3">Is-34</strain>
    </source>
</reference>
<dbReference type="eggNOG" id="COG0596">
    <property type="taxonomic scope" value="Bacteria"/>
</dbReference>
<feature type="domain" description="AB hydrolase-1" evidence="1">
    <location>
        <begin position="32"/>
        <end position="286"/>
    </location>
</feature>
<dbReference type="InterPro" id="IPR000639">
    <property type="entry name" value="Epox_hydrolase-like"/>
</dbReference>
<evidence type="ECO:0000259" key="1">
    <source>
        <dbReference type="Pfam" id="PF00561"/>
    </source>
</evidence>
<protein>
    <submittedName>
        <fullName evidence="2">Alpha/beta hydrolase</fullName>
    </submittedName>
</protein>
<dbReference type="EMBL" id="JRPN01000003">
    <property type="protein sequence ID" value="KGT81152.1"/>
    <property type="molecule type" value="Genomic_DNA"/>
</dbReference>
<sequence length="301" mass="33593">MSDLTDLYPGFASEWINTSLGRIFARVGGKGPPLLLLHGFSETNVMWHRVAPQLADRFTLIIADLPGYGWSDMPESDALHVPYSKRAMAEAMVEAMEQLGHVHFGLAGHDRGGRVSYRLALDHPGRLSKLAVLDILPTYNYWERMNRAYALKIYHWTFLAQPAPLPETLISGNGEFFLRFKMASQTKSKTLDAIDPRALEHYIAPFRDPARVHAMCEDYRAGAYFDYDLDKADFEAGKKITVPMLALWGGAGIAQAAATPLDTWKQWATNVDGMPVDSGHFLTEENPDVTAKALREFFSGS</sequence>
<dbReference type="GO" id="GO:0047372">
    <property type="term" value="F:monoacylglycerol lipase activity"/>
    <property type="evidence" value="ECO:0007669"/>
    <property type="project" value="TreeGrafter"/>
</dbReference>